<feature type="region of interest" description="Disordered" evidence="1">
    <location>
        <begin position="1034"/>
        <end position="1059"/>
    </location>
</feature>
<proteinExistence type="predicted"/>
<evidence type="ECO:0000256" key="1">
    <source>
        <dbReference type="SAM" id="MobiDB-lite"/>
    </source>
</evidence>
<keyword evidence="2" id="KW-0472">Membrane</keyword>
<accession>A0A1F5VN59</accession>
<comment type="caution">
    <text evidence="3">The sequence shown here is derived from an EMBL/GenBank/DDBJ whole genome shotgun (WGS) entry which is preliminary data.</text>
</comment>
<dbReference type="SUPFAM" id="SSF55486">
    <property type="entry name" value="Metalloproteases ('zincins'), catalytic domain"/>
    <property type="match status" value="1"/>
</dbReference>
<name>A0A1F5VN59_9BACT</name>
<dbReference type="Gene3D" id="2.60.40.10">
    <property type="entry name" value="Immunoglobulins"/>
    <property type="match status" value="1"/>
</dbReference>
<dbReference type="Proteomes" id="UP000178943">
    <property type="component" value="Unassembled WGS sequence"/>
</dbReference>
<feature type="transmembrane region" description="Helical" evidence="2">
    <location>
        <begin position="12"/>
        <end position="33"/>
    </location>
</feature>
<evidence type="ECO:0008006" key="5">
    <source>
        <dbReference type="Google" id="ProtNLM"/>
    </source>
</evidence>
<evidence type="ECO:0000313" key="4">
    <source>
        <dbReference type="Proteomes" id="UP000178943"/>
    </source>
</evidence>
<dbReference type="AlphaFoldDB" id="A0A1F5VN59"/>
<organism evidence="3 4">
    <name type="scientific">Candidatus Fischerbacteria bacterium RBG_13_37_8</name>
    <dbReference type="NCBI Taxonomy" id="1817863"/>
    <lineage>
        <taxon>Bacteria</taxon>
        <taxon>Candidatus Fischeribacteriota</taxon>
    </lineage>
</organism>
<gene>
    <name evidence="3" type="ORF">A2Y62_14315</name>
</gene>
<evidence type="ECO:0000313" key="3">
    <source>
        <dbReference type="EMBL" id="OGF64842.1"/>
    </source>
</evidence>
<sequence>MSNKPKYYSPVLNILIFILFFCASLISAFLHPLTEMNQQKEFRSDNLNIPIQLVPLNDIIQQLPNTAIWENYILIHNCDYIYIDPRSGRPSSIICSEPVIPGSGSNNNITMHNLSRMIKKEIASLNEDTIKNIVLQFLNDHAELINIDMNEIAEIKVAQPTEFLWQIFIRRHYKNITVRDSNISITINHGNVAVWGLEKWGNIDLQIQPMVAKESVPVIAAQYTRQPMSSEFIIETPHLEIIPIRAIWSDSIGTGYEHALVWVFKFVQMDSTAQWEMLIDAQTGNVLAIQDTNHYVYKKVTGSILPDGHDNCCGAGGCSTSVPFPFADLNLPSPNDYSNAGGFYNYTSGTTCTTLSGRYLKVNDAAGPISHCASGDISITTHIANRTCFVEVTNVNRLARSWVNYAWLDTQLNCNINYNSTMCNIYWDGSKIVMNYGGAGCLPFYDLGSIYVHEFGHGLDDNDSNGSISNPSDSFGDIIAAFKLHRSCIGRSYFLTLNRGCGVWTACPDNPGTPYGYNCSGYGDCCFACTGIRDIDYGKHASFTPHTPANFTCTNCGSGTSPCGKESHCESIIPSETMWDLAARDFQQPPYSFDKQTAFSLAEKLVYAGSGNVTNWYNCSCPSSSDGCGATNGYMQFLAADDDNGNLSDGTPHMTALYNAFNRHGIACTTPPVQDNGCTAGPSTAPVLTATPGYYSVQLSWNSVPGAAQYFVWRTDGFSGCDSEKIKIATVSTTTYIDNQALGGRTYYYAVMPVGTNPSCTGPLSNCASATPSTACTSCAAYLSGSAVVQSITGGDADPYMDNCESATIRATIQNTGTGDALNTMATITTAEPFLNITTPMPVNAGTIPTNNSVNITFDVDIGKGANKAVCMQPGVFAISVQAQGQIIPDEASFGFSFETDPSFNNKIQNKMNYTNPLSSCEDICAVDSPITSTILEACDTQSDTCETANPPGRVLNNFILSKSAPNLNFSWTEPGGTCDVTCYNLYQGTLPWTGYNHLPIVCCLAGTAYTIALPADNHYYLVVAANADKEGSYGTDSSSNPIPQSTSACRSQNAAPCN</sequence>
<protein>
    <recommendedName>
        <fullName evidence="5">Fibronectin type-III domain-containing protein</fullName>
    </recommendedName>
</protein>
<keyword evidence="2" id="KW-0812">Transmembrane</keyword>
<dbReference type="EMBL" id="MFGW01000129">
    <property type="protein sequence ID" value="OGF64842.1"/>
    <property type="molecule type" value="Genomic_DNA"/>
</dbReference>
<evidence type="ECO:0000256" key="2">
    <source>
        <dbReference type="SAM" id="Phobius"/>
    </source>
</evidence>
<dbReference type="Gene3D" id="3.10.170.10">
    <property type="match status" value="1"/>
</dbReference>
<feature type="compositionally biased region" description="Polar residues" evidence="1">
    <location>
        <begin position="1035"/>
        <end position="1059"/>
    </location>
</feature>
<keyword evidence="2" id="KW-1133">Transmembrane helix</keyword>
<dbReference type="InterPro" id="IPR013783">
    <property type="entry name" value="Ig-like_fold"/>
</dbReference>
<reference evidence="3 4" key="1">
    <citation type="journal article" date="2016" name="Nat. Commun.">
        <title>Thousands of microbial genomes shed light on interconnected biogeochemical processes in an aquifer system.</title>
        <authorList>
            <person name="Anantharaman K."/>
            <person name="Brown C.T."/>
            <person name="Hug L.A."/>
            <person name="Sharon I."/>
            <person name="Castelle C.J."/>
            <person name="Probst A.J."/>
            <person name="Thomas B.C."/>
            <person name="Singh A."/>
            <person name="Wilkins M.J."/>
            <person name="Karaoz U."/>
            <person name="Brodie E.L."/>
            <person name="Williams K.H."/>
            <person name="Hubbard S.S."/>
            <person name="Banfield J.F."/>
        </authorList>
    </citation>
    <scope>NUCLEOTIDE SEQUENCE [LARGE SCALE GENOMIC DNA]</scope>
</reference>